<dbReference type="RefSeq" id="WP_118149877.1">
    <property type="nucleotide sequence ID" value="NZ_QWEY01000001.1"/>
</dbReference>
<dbReference type="InterPro" id="IPR036249">
    <property type="entry name" value="Thioredoxin-like_sf"/>
</dbReference>
<name>A0A411Z803_9RHOB</name>
<comment type="caution">
    <text evidence="3">The sequence shown here is derived from an EMBL/GenBank/DDBJ whole genome shotgun (WGS) entry which is preliminary data.</text>
</comment>
<dbReference type="PANTHER" id="PTHR30041:SF8">
    <property type="entry name" value="PROTEIN YFFB"/>
    <property type="match status" value="1"/>
</dbReference>
<dbReference type="PANTHER" id="PTHR30041">
    <property type="entry name" value="ARSENATE REDUCTASE"/>
    <property type="match status" value="1"/>
</dbReference>
<evidence type="ECO:0000256" key="1">
    <source>
        <dbReference type="ARBA" id="ARBA00007198"/>
    </source>
</evidence>
<dbReference type="OrthoDB" id="9803749at2"/>
<sequence length="109" mass="12052">MILYGISTCDTCKKAIKALEAAGHPVTFRDVRKDPLTEAEIDTIITEFGDRIINKTSTTYRAFSDFLKASDADAQIRSQPTVMKRPVIHADGTWYLGWDQATIDALTGA</sequence>
<accession>A0A411Z803</accession>
<keyword evidence="4" id="KW-1185">Reference proteome</keyword>
<dbReference type="PROSITE" id="PS51353">
    <property type="entry name" value="ARSC"/>
    <property type="match status" value="1"/>
</dbReference>
<dbReference type="Proteomes" id="UP000284547">
    <property type="component" value="Unassembled WGS sequence"/>
</dbReference>
<organism evidence="3 4">
    <name type="scientific">Pseudotabrizicola alkalilacus</name>
    <dbReference type="NCBI Taxonomy" id="2305252"/>
    <lineage>
        <taxon>Bacteria</taxon>
        <taxon>Pseudomonadati</taxon>
        <taxon>Pseudomonadota</taxon>
        <taxon>Alphaproteobacteria</taxon>
        <taxon>Rhodobacterales</taxon>
        <taxon>Paracoccaceae</taxon>
        <taxon>Pseudotabrizicola</taxon>
    </lineage>
</organism>
<dbReference type="AlphaFoldDB" id="A0A411Z803"/>
<reference evidence="3 4" key="1">
    <citation type="submission" date="2018-08" db="EMBL/GenBank/DDBJ databases">
        <title>Flavobacterium tibetense sp. nov., isolated from a wetland YonghuCo on Tibetan Plateau.</title>
        <authorList>
            <person name="Phurbu D."/>
            <person name="Lu H."/>
            <person name="Xing P."/>
        </authorList>
    </citation>
    <scope>NUCLEOTIDE SEQUENCE [LARGE SCALE GENOMIC DNA]</scope>
    <source>
        <strain evidence="3 4">DJC</strain>
    </source>
</reference>
<proteinExistence type="inferred from homology"/>
<comment type="similarity">
    <text evidence="1 2">Belongs to the ArsC family.</text>
</comment>
<evidence type="ECO:0000256" key="2">
    <source>
        <dbReference type="PROSITE-ProRule" id="PRU01282"/>
    </source>
</evidence>
<evidence type="ECO:0000313" key="4">
    <source>
        <dbReference type="Proteomes" id="UP000284547"/>
    </source>
</evidence>
<dbReference type="Gene3D" id="3.40.30.10">
    <property type="entry name" value="Glutaredoxin"/>
    <property type="match status" value="1"/>
</dbReference>
<dbReference type="SUPFAM" id="SSF52833">
    <property type="entry name" value="Thioredoxin-like"/>
    <property type="match status" value="1"/>
</dbReference>
<dbReference type="InterPro" id="IPR006660">
    <property type="entry name" value="Arsenate_reductase-like"/>
</dbReference>
<dbReference type="EMBL" id="QWEY01000001">
    <property type="protein sequence ID" value="RGP39156.1"/>
    <property type="molecule type" value="Genomic_DNA"/>
</dbReference>
<protein>
    <submittedName>
        <fullName evidence="3">Uncharacterized protein</fullName>
    </submittedName>
</protein>
<evidence type="ECO:0000313" key="3">
    <source>
        <dbReference type="EMBL" id="RGP39156.1"/>
    </source>
</evidence>
<gene>
    <name evidence="3" type="ORF">D1012_03345</name>
</gene>
<dbReference type="Pfam" id="PF03960">
    <property type="entry name" value="ArsC"/>
    <property type="match status" value="1"/>
</dbReference>